<evidence type="ECO:0000259" key="8">
    <source>
        <dbReference type="PROSITE" id="PS50928"/>
    </source>
</evidence>
<feature type="transmembrane region" description="Helical" evidence="7">
    <location>
        <begin position="72"/>
        <end position="97"/>
    </location>
</feature>
<evidence type="ECO:0000313" key="10">
    <source>
        <dbReference type="Proteomes" id="UP001595593"/>
    </source>
</evidence>
<protein>
    <submittedName>
        <fullName evidence="9">Carbohydrate ABC transporter permease</fullName>
    </submittedName>
</protein>
<dbReference type="PANTHER" id="PTHR43744">
    <property type="entry name" value="ABC TRANSPORTER PERMEASE PROTEIN MG189-RELATED-RELATED"/>
    <property type="match status" value="1"/>
</dbReference>
<dbReference type="Pfam" id="PF00528">
    <property type="entry name" value="BPD_transp_1"/>
    <property type="match status" value="1"/>
</dbReference>
<dbReference type="EMBL" id="JBHRTN010000006">
    <property type="protein sequence ID" value="MFC3124398.1"/>
    <property type="molecule type" value="Genomic_DNA"/>
</dbReference>
<organism evidence="9 10">
    <name type="scientific">Teichococcus globiformis</name>
    <dbReference type="NCBI Taxonomy" id="2307229"/>
    <lineage>
        <taxon>Bacteria</taxon>
        <taxon>Pseudomonadati</taxon>
        <taxon>Pseudomonadota</taxon>
        <taxon>Alphaproteobacteria</taxon>
        <taxon>Acetobacterales</taxon>
        <taxon>Roseomonadaceae</taxon>
        <taxon>Roseomonas</taxon>
    </lineage>
</organism>
<evidence type="ECO:0000256" key="5">
    <source>
        <dbReference type="ARBA" id="ARBA00022989"/>
    </source>
</evidence>
<keyword evidence="5 7" id="KW-1133">Transmembrane helix</keyword>
<comment type="similarity">
    <text evidence="7">Belongs to the binding-protein-dependent transport system permease family.</text>
</comment>
<sequence>MAGKRKAVLVSLLRYGILSASAAAMLLPFLDVAVGALRGPAELLARPLVYWPHDPAWSNFARVFRELPMLNWLFNSAVVTVSVTFLQLATSTLAGFALAKYRFLGRATLLRLVLAAQIMPFFLLVVPVFLVIRFWPLAGGNDLFGQGGSGLLNGYLALILPFSVSWYGIFLMRQFLLSIPDALLDAARIDGASELRILFTIVLPLARPALVTLGIFAFIYQWNEIIWTMTVTRASPDLQTVPVGIYLLRSAFDDPAQQGLQQAAIAVSTMPVLLLFLLLQRFYRRAAVSSGMVG</sequence>
<evidence type="ECO:0000256" key="3">
    <source>
        <dbReference type="ARBA" id="ARBA00022475"/>
    </source>
</evidence>
<dbReference type="SUPFAM" id="SSF161098">
    <property type="entry name" value="MetI-like"/>
    <property type="match status" value="1"/>
</dbReference>
<keyword evidence="6 7" id="KW-0472">Membrane</keyword>
<dbReference type="PROSITE" id="PS50928">
    <property type="entry name" value="ABC_TM1"/>
    <property type="match status" value="1"/>
</dbReference>
<dbReference type="RefSeq" id="WP_379594818.1">
    <property type="nucleotide sequence ID" value="NZ_JBHRTN010000006.1"/>
</dbReference>
<evidence type="ECO:0000256" key="7">
    <source>
        <dbReference type="RuleBase" id="RU363032"/>
    </source>
</evidence>
<dbReference type="InterPro" id="IPR000515">
    <property type="entry name" value="MetI-like"/>
</dbReference>
<comment type="caution">
    <text evidence="9">The sequence shown here is derived from an EMBL/GenBank/DDBJ whole genome shotgun (WGS) entry which is preliminary data.</text>
</comment>
<proteinExistence type="inferred from homology"/>
<feature type="domain" description="ABC transmembrane type-1" evidence="8">
    <location>
        <begin position="73"/>
        <end position="279"/>
    </location>
</feature>
<feature type="transmembrane region" description="Helical" evidence="7">
    <location>
        <begin position="109"/>
        <end position="135"/>
    </location>
</feature>
<keyword evidence="3" id="KW-1003">Cell membrane</keyword>
<dbReference type="CDD" id="cd06261">
    <property type="entry name" value="TM_PBP2"/>
    <property type="match status" value="1"/>
</dbReference>
<evidence type="ECO:0000313" key="9">
    <source>
        <dbReference type="EMBL" id="MFC3124398.1"/>
    </source>
</evidence>
<keyword evidence="10" id="KW-1185">Reference proteome</keyword>
<evidence type="ECO:0000256" key="4">
    <source>
        <dbReference type="ARBA" id="ARBA00022692"/>
    </source>
</evidence>
<evidence type="ECO:0000256" key="2">
    <source>
        <dbReference type="ARBA" id="ARBA00022448"/>
    </source>
</evidence>
<reference evidence="10" key="1">
    <citation type="journal article" date="2019" name="Int. J. Syst. Evol. Microbiol.">
        <title>The Global Catalogue of Microorganisms (GCM) 10K type strain sequencing project: providing services to taxonomists for standard genome sequencing and annotation.</title>
        <authorList>
            <consortium name="The Broad Institute Genomics Platform"/>
            <consortium name="The Broad Institute Genome Sequencing Center for Infectious Disease"/>
            <person name="Wu L."/>
            <person name="Ma J."/>
        </authorList>
    </citation>
    <scope>NUCLEOTIDE SEQUENCE [LARGE SCALE GENOMIC DNA]</scope>
    <source>
        <strain evidence="10">KCTC 52094</strain>
    </source>
</reference>
<feature type="transmembrane region" description="Helical" evidence="7">
    <location>
        <begin position="197"/>
        <end position="220"/>
    </location>
</feature>
<feature type="transmembrane region" description="Helical" evidence="7">
    <location>
        <begin position="155"/>
        <end position="176"/>
    </location>
</feature>
<evidence type="ECO:0000256" key="6">
    <source>
        <dbReference type="ARBA" id="ARBA00023136"/>
    </source>
</evidence>
<feature type="transmembrane region" description="Helical" evidence="7">
    <location>
        <begin position="259"/>
        <end position="279"/>
    </location>
</feature>
<name>A0ABV7FVJ5_9PROT</name>
<dbReference type="InterPro" id="IPR035906">
    <property type="entry name" value="MetI-like_sf"/>
</dbReference>
<keyword evidence="2 7" id="KW-0813">Transport</keyword>
<keyword evidence="4 7" id="KW-0812">Transmembrane</keyword>
<feature type="transmembrane region" description="Helical" evidence="7">
    <location>
        <begin position="12"/>
        <end position="30"/>
    </location>
</feature>
<dbReference type="Gene3D" id="1.10.3720.10">
    <property type="entry name" value="MetI-like"/>
    <property type="match status" value="1"/>
</dbReference>
<comment type="subcellular location">
    <subcellularLocation>
        <location evidence="1 7">Cell membrane</location>
        <topology evidence="1 7">Multi-pass membrane protein</topology>
    </subcellularLocation>
</comment>
<accession>A0ABV7FVJ5</accession>
<dbReference type="PANTHER" id="PTHR43744:SF12">
    <property type="entry name" value="ABC TRANSPORTER PERMEASE PROTEIN MG189-RELATED"/>
    <property type="match status" value="1"/>
</dbReference>
<evidence type="ECO:0000256" key="1">
    <source>
        <dbReference type="ARBA" id="ARBA00004651"/>
    </source>
</evidence>
<dbReference type="Proteomes" id="UP001595593">
    <property type="component" value="Unassembled WGS sequence"/>
</dbReference>
<gene>
    <name evidence="9" type="ORF">ACFOD4_04930</name>
</gene>